<gene>
    <name evidence="3" type="ORF">GPM918_LOCUS29381</name>
    <name evidence="4" type="ORF">OVA965_LOCUS32595</name>
    <name evidence="5" type="ORF">SRO942_LOCUS29956</name>
    <name evidence="6" type="ORF">TMI583_LOCUS33459</name>
</gene>
<accession>A0A815F5C5</accession>
<keyword evidence="1" id="KW-0560">Oxidoreductase</keyword>
<evidence type="ECO:0000313" key="7">
    <source>
        <dbReference type="Proteomes" id="UP000663829"/>
    </source>
</evidence>
<dbReference type="Proteomes" id="UP000663829">
    <property type="component" value="Unassembled WGS sequence"/>
</dbReference>
<keyword evidence="2" id="KW-0472">Membrane</keyword>
<feature type="transmembrane region" description="Helical" evidence="2">
    <location>
        <begin position="12"/>
        <end position="35"/>
    </location>
</feature>
<dbReference type="CDD" id="cd05327">
    <property type="entry name" value="retinol-DH_like_SDR_c_like"/>
    <property type="match status" value="1"/>
</dbReference>
<evidence type="ECO:0000256" key="2">
    <source>
        <dbReference type="SAM" id="Phobius"/>
    </source>
</evidence>
<dbReference type="Proteomes" id="UP000681722">
    <property type="component" value="Unassembled WGS sequence"/>
</dbReference>
<dbReference type="Proteomes" id="UP000682733">
    <property type="component" value="Unassembled WGS sequence"/>
</dbReference>
<dbReference type="OrthoDB" id="191139at2759"/>
<keyword evidence="7" id="KW-1185">Reference proteome</keyword>
<dbReference type="EMBL" id="CAJNOK010025548">
    <property type="protein sequence ID" value="CAF1391442.1"/>
    <property type="molecule type" value="Genomic_DNA"/>
</dbReference>
<dbReference type="Gene3D" id="3.40.50.720">
    <property type="entry name" value="NAD(P)-binding Rossmann-like Domain"/>
    <property type="match status" value="1"/>
</dbReference>
<evidence type="ECO:0000313" key="4">
    <source>
        <dbReference type="EMBL" id="CAF1391442.1"/>
    </source>
</evidence>
<feature type="transmembrane region" description="Helical" evidence="2">
    <location>
        <begin position="47"/>
        <end position="65"/>
    </location>
</feature>
<dbReference type="Proteomes" id="UP000677228">
    <property type="component" value="Unassembled WGS sequence"/>
</dbReference>
<organism evidence="3 7">
    <name type="scientific">Didymodactylos carnosus</name>
    <dbReference type="NCBI Taxonomy" id="1234261"/>
    <lineage>
        <taxon>Eukaryota</taxon>
        <taxon>Metazoa</taxon>
        <taxon>Spiralia</taxon>
        <taxon>Gnathifera</taxon>
        <taxon>Rotifera</taxon>
        <taxon>Eurotatoria</taxon>
        <taxon>Bdelloidea</taxon>
        <taxon>Philodinida</taxon>
        <taxon>Philodinidae</taxon>
        <taxon>Didymodactylos</taxon>
    </lineage>
</organism>
<name>A0A815F5C5_9BILA</name>
<dbReference type="EMBL" id="CAJNOQ010013311">
    <property type="protein sequence ID" value="CAF1319048.1"/>
    <property type="molecule type" value="Genomic_DNA"/>
</dbReference>
<comment type="caution">
    <text evidence="3">The sequence shown here is derived from an EMBL/GenBank/DDBJ whole genome shotgun (WGS) entry which is preliminary data.</text>
</comment>
<protein>
    <submittedName>
        <fullName evidence="3">Uncharacterized protein</fullName>
    </submittedName>
</protein>
<proteinExistence type="predicted"/>
<keyword evidence="2" id="KW-1133">Transmembrane helix</keyword>
<dbReference type="SUPFAM" id="SSF51735">
    <property type="entry name" value="NAD(P)-binding Rossmann-fold domains"/>
    <property type="match status" value="1"/>
</dbReference>
<keyword evidence="2" id="KW-0812">Transmembrane</keyword>
<dbReference type="InterPro" id="IPR036291">
    <property type="entry name" value="NAD(P)-bd_dom_sf"/>
</dbReference>
<evidence type="ECO:0000313" key="3">
    <source>
        <dbReference type="EMBL" id="CAF1319048.1"/>
    </source>
</evidence>
<sequence length="360" mass="40590">MSILYFLNQPETRSLTVLLLLAVITPILAAYTSLFPPILWLSLTSNYVYLFLYFIFVCFITRLIARGGTYSEINKLNLKGKTYLITGSAGGLGKQTAIQLAKRGARVILFARQSNLQQAIDDVKKQSKSEDNVIGFPLDLSDLSSIKKCVDLYHQSEGKDAQIRALINNAGVMACPYKQTKDGFEMQMGTNHFGHFYLTKLLLPQLRKSKSRVVNVSSTGHALWQVPCTPETYAQQLNEKTYNPMNAYSLSKIANIYFAIELDRRFGLQAYSLHPGAVNTELQRYMGFLTVLRPLTLLIFKTPLEGAQTQLYCALADGVRPGEYFADCKQKAYGNPHAADKDKAKEWWDYSEKMLSEKLK</sequence>
<evidence type="ECO:0000313" key="6">
    <source>
        <dbReference type="EMBL" id="CAF4199094.1"/>
    </source>
</evidence>
<dbReference type="Pfam" id="PF00106">
    <property type="entry name" value="adh_short"/>
    <property type="match status" value="1"/>
</dbReference>
<dbReference type="EMBL" id="CAJOBC010046663">
    <property type="protein sequence ID" value="CAF4163195.1"/>
    <property type="molecule type" value="Genomic_DNA"/>
</dbReference>
<reference evidence="3" key="1">
    <citation type="submission" date="2021-02" db="EMBL/GenBank/DDBJ databases">
        <authorList>
            <person name="Nowell W R."/>
        </authorList>
    </citation>
    <scope>NUCLEOTIDE SEQUENCE</scope>
</reference>
<evidence type="ECO:0000256" key="1">
    <source>
        <dbReference type="ARBA" id="ARBA00023002"/>
    </source>
</evidence>
<dbReference type="PANTHER" id="PTHR43157">
    <property type="entry name" value="PHOSPHATIDYLINOSITOL-GLYCAN BIOSYNTHESIS CLASS F PROTEIN-RELATED"/>
    <property type="match status" value="1"/>
</dbReference>
<dbReference type="EMBL" id="CAJOBA010047258">
    <property type="protein sequence ID" value="CAF4199094.1"/>
    <property type="molecule type" value="Genomic_DNA"/>
</dbReference>
<dbReference type="PRINTS" id="PR00081">
    <property type="entry name" value="GDHRDH"/>
</dbReference>
<dbReference type="PANTHER" id="PTHR43157:SF31">
    <property type="entry name" value="PHOSPHATIDYLINOSITOL-GLYCAN BIOSYNTHESIS CLASS F PROTEIN"/>
    <property type="match status" value="1"/>
</dbReference>
<dbReference type="AlphaFoldDB" id="A0A815F5C5"/>
<dbReference type="InterPro" id="IPR002347">
    <property type="entry name" value="SDR_fam"/>
</dbReference>
<evidence type="ECO:0000313" key="5">
    <source>
        <dbReference type="EMBL" id="CAF4163195.1"/>
    </source>
</evidence>
<dbReference type="GO" id="GO:0016491">
    <property type="term" value="F:oxidoreductase activity"/>
    <property type="evidence" value="ECO:0007669"/>
    <property type="project" value="UniProtKB-KW"/>
</dbReference>